<reference evidence="1 2" key="1">
    <citation type="submission" date="2018-02" db="EMBL/GenBank/DDBJ databases">
        <title>Draft genome of wild Prunus yedoensis var. nudiflora.</title>
        <authorList>
            <person name="Baek S."/>
            <person name="Kim J.-H."/>
            <person name="Choi K."/>
            <person name="Kim G.-B."/>
            <person name="Cho A."/>
            <person name="Jang H."/>
            <person name="Shin C.-H."/>
            <person name="Yu H.-J."/>
            <person name="Mun J.-H."/>
        </authorList>
    </citation>
    <scope>NUCLEOTIDE SEQUENCE [LARGE SCALE GENOMIC DNA]</scope>
    <source>
        <strain evidence="2">cv. Jeju island</strain>
        <tissue evidence="1">Leaf</tissue>
    </source>
</reference>
<proteinExistence type="predicted"/>
<sequence>MPYSSFGLHANHGVTHQAGSVVPDFPISLPLTLPPSGNLPLSGFDFNNGKPICPVQPYFSGQQLQEDDIRYLKPKQEQKDDNLYDACLPIIDQANASLSSSSSSLLYQRIMGGYPS</sequence>
<dbReference type="Proteomes" id="UP000250321">
    <property type="component" value="Unassembled WGS sequence"/>
</dbReference>
<keyword evidence="2" id="KW-1185">Reference proteome</keyword>
<evidence type="ECO:0000313" key="1">
    <source>
        <dbReference type="EMBL" id="PQQ09391.1"/>
    </source>
</evidence>
<gene>
    <name evidence="1" type="ORF">Pyn_41012</name>
</gene>
<organism evidence="1 2">
    <name type="scientific">Prunus yedoensis var. nudiflora</name>
    <dbReference type="NCBI Taxonomy" id="2094558"/>
    <lineage>
        <taxon>Eukaryota</taxon>
        <taxon>Viridiplantae</taxon>
        <taxon>Streptophyta</taxon>
        <taxon>Embryophyta</taxon>
        <taxon>Tracheophyta</taxon>
        <taxon>Spermatophyta</taxon>
        <taxon>Magnoliopsida</taxon>
        <taxon>eudicotyledons</taxon>
        <taxon>Gunneridae</taxon>
        <taxon>Pentapetalae</taxon>
        <taxon>rosids</taxon>
        <taxon>fabids</taxon>
        <taxon>Rosales</taxon>
        <taxon>Rosaceae</taxon>
        <taxon>Amygdaloideae</taxon>
        <taxon>Amygdaleae</taxon>
        <taxon>Prunus</taxon>
    </lineage>
</organism>
<comment type="caution">
    <text evidence="1">The sequence shown here is derived from an EMBL/GenBank/DDBJ whole genome shotgun (WGS) entry which is preliminary data.</text>
</comment>
<accession>A0A314YX93</accession>
<dbReference type="AlphaFoldDB" id="A0A314YX93"/>
<dbReference type="EMBL" id="PJQY01000624">
    <property type="protein sequence ID" value="PQQ09391.1"/>
    <property type="molecule type" value="Genomic_DNA"/>
</dbReference>
<name>A0A314YX93_PRUYE</name>
<evidence type="ECO:0000313" key="2">
    <source>
        <dbReference type="Proteomes" id="UP000250321"/>
    </source>
</evidence>
<protein>
    <submittedName>
        <fullName evidence="1">Putative WRKY transcription factor 2</fullName>
    </submittedName>
</protein>